<dbReference type="InterPro" id="IPR018277">
    <property type="entry name" value="Ribosomal_eS19_CS"/>
</dbReference>
<keyword evidence="2" id="KW-0689">Ribosomal protein</keyword>
<dbReference type="PANTHER" id="PTHR11710:SF0">
    <property type="entry name" value="40S RIBOSOMAL PROTEIN S19"/>
    <property type="match status" value="1"/>
</dbReference>
<dbReference type="EMBL" id="NHOQ01001935">
    <property type="protein sequence ID" value="PWA20593.1"/>
    <property type="molecule type" value="Genomic_DNA"/>
</dbReference>
<keyword evidence="8" id="KW-1185">Reference proteome</keyword>
<dbReference type="GO" id="GO:0003735">
    <property type="term" value="F:structural constituent of ribosome"/>
    <property type="evidence" value="ECO:0007669"/>
    <property type="project" value="InterPro"/>
</dbReference>
<evidence type="ECO:0000256" key="5">
    <source>
        <dbReference type="ARBA" id="ARBA00035466"/>
    </source>
</evidence>
<sequence>MYTSHENPWVEPSLLEELRTSEPMNWAKDERTDPNQHNRTTHRARRRVTTEEYLPERSLSPPHAVYTLTDTMNLIYKPPAYQPTFCLSPVSANISIVSILCRAAESSIYCMAGSTYVSREKTRFTRFNTGGKPRSSLFPPLSTSEMPGVTVKDVNQQEFVRALAAFLKKSGKLKVPDWVDLVKLGKHKELSPSDENWFYIRAASTVRHLYLRGGAGVGSMTKIYGGRKRNGVCPAHYSVGSKNVARKVLQALELLKMIEKDPNGGRRLTSQGTRDLDRIAGQVAVVALMLRRVNGRKTPAPCVTLTCNAFLEALVLGQIFFCSTSLYDRCQILVRIAGSKSGSFPLSLERFAAECEANRASKSEAMVLSRKRVECLLRVGGLGRREREIDRWIGAVSAVKRALYRSVMVKRDQRSSRFTGRSTFPPSSKVMSFGS</sequence>
<dbReference type="PROSITE" id="PS00628">
    <property type="entry name" value="RIBOSOMAL_S19E"/>
    <property type="match status" value="1"/>
</dbReference>
<evidence type="ECO:0000313" key="7">
    <source>
        <dbReference type="EMBL" id="PWA20593.1"/>
    </source>
</evidence>
<dbReference type="GO" id="GO:0003723">
    <property type="term" value="F:RNA binding"/>
    <property type="evidence" value="ECO:0007669"/>
    <property type="project" value="TreeGrafter"/>
</dbReference>
<evidence type="ECO:0000256" key="1">
    <source>
        <dbReference type="ARBA" id="ARBA00010014"/>
    </source>
</evidence>
<organism evidence="7 8">
    <name type="scientific">Gambusia affinis</name>
    <name type="common">Western mosquitofish</name>
    <name type="synonym">Heterandria affinis</name>
    <dbReference type="NCBI Taxonomy" id="33528"/>
    <lineage>
        <taxon>Eukaryota</taxon>
        <taxon>Metazoa</taxon>
        <taxon>Chordata</taxon>
        <taxon>Craniata</taxon>
        <taxon>Vertebrata</taxon>
        <taxon>Euteleostomi</taxon>
        <taxon>Actinopterygii</taxon>
        <taxon>Neopterygii</taxon>
        <taxon>Teleostei</taxon>
        <taxon>Neoteleostei</taxon>
        <taxon>Acanthomorphata</taxon>
        <taxon>Ovalentaria</taxon>
        <taxon>Atherinomorphae</taxon>
        <taxon>Cyprinodontiformes</taxon>
        <taxon>Poeciliidae</taxon>
        <taxon>Poeciliinae</taxon>
        <taxon>Gambusia</taxon>
    </lineage>
</organism>
<dbReference type="InterPro" id="IPR001266">
    <property type="entry name" value="Ribosomal_eS19"/>
</dbReference>
<name>A0A315VB80_GAMAF</name>
<accession>A0A315VB80</accession>
<proteinExistence type="inferred from homology"/>
<dbReference type="Gene3D" id="1.10.10.10">
    <property type="entry name" value="Winged helix-like DNA-binding domain superfamily/Winged helix DNA-binding domain"/>
    <property type="match status" value="1"/>
</dbReference>
<evidence type="ECO:0000256" key="3">
    <source>
        <dbReference type="ARBA" id="ARBA00023274"/>
    </source>
</evidence>
<dbReference type="InterPro" id="IPR036390">
    <property type="entry name" value="WH_DNA-bd_sf"/>
</dbReference>
<feature type="compositionally biased region" description="Basic and acidic residues" evidence="6">
    <location>
        <begin position="27"/>
        <end position="36"/>
    </location>
</feature>
<reference evidence="7 8" key="1">
    <citation type="journal article" date="2018" name="G3 (Bethesda)">
        <title>A High-Quality Reference Genome for the Invasive Mosquitofish Gambusia affinis Using a Chicago Library.</title>
        <authorList>
            <person name="Hoffberg S.L."/>
            <person name="Troendle N.J."/>
            <person name="Glenn T.C."/>
            <person name="Mahmud O."/>
            <person name="Louha S."/>
            <person name="Chalopin D."/>
            <person name="Bennetzen J.L."/>
            <person name="Mauricio R."/>
        </authorList>
    </citation>
    <scope>NUCLEOTIDE SEQUENCE [LARGE SCALE GENOMIC DNA]</scope>
    <source>
        <strain evidence="7">NE01/NJP1002.9</strain>
        <tissue evidence="7">Muscle</tissue>
    </source>
</reference>
<comment type="similarity">
    <text evidence="1">Belongs to the eukaryotic ribosomal protein eS19 family.</text>
</comment>
<evidence type="ECO:0000256" key="2">
    <source>
        <dbReference type="ARBA" id="ARBA00022980"/>
    </source>
</evidence>
<dbReference type="AlphaFoldDB" id="A0A315VB80"/>
<dbReference type="Pfam" id="PF01090">
    <property type="entry name" value="Ribosomal_S19e"/>
    <property type="match status" value="1"/>
</dbReference>
<dbReference type="SMART" id="SM01413">
    <property type="entry name" value="Ribosomal_S19e"/>
    <property type="match status" value="1"/>
</dbReference>
<dbReference type="GO" id="GO:0000028">
    <property type="term" value="P:ribosomal small subunit assembly"/>
    <property type="evidence" value="ECO:0007669"/>
    <property type="project" value="TreeGrafter"/>
</dbReference>
<comment type="caution">
    <text evidence="7">The sequence shown here is derived from an EMBL/GenBank/DDBJ whole genome shotgun (WGS) entry which is preliminary data.</text>
</comment>
<evidence type="ECO:0000256" key="4">
    <source>
        <dbReference type="ARBA" id="ARBA00035143"/>
    </source>
</evidence>
<evidence type="ECO:0000256" key="6">
    <source>
        <dbReference type="SAM" id="MobiDB-lite"/>
    </source>
</evidence>
<gene>
    <name evidence="7" type="ORF">CCH79_00011489</name>
</gene>
<dbReference type="PANTHER" id="PTHR11710">
    <property type="entry name" value="40S RIBOSOMAL PROTEIN S19"/>
    <property type="match status" value="1"/>
</dbReference>
<dbReference type="Proteomes" id="UP000250572">
    <property type="component" value="Unassembled WGS sequence"/>
</dbReference>
<dbReference type="FunFam" id="1.10.10.10:FF:000118">
    <property type="entry name" value="40S ribosomal protein S19"/>
    <property type="match status" value="1"/>
</dbReference>
<feature type="region of interest" description="Disordered" evidence="6">
    <location>
        <begin position="24"/>
        <end position="55"/>
    </location>
</feature>
<keyword evidence="3" id="KW-0687">Ribonucleoprotein</keyword>
<evidence type="ECO:0000313" key="8">
    <source>
        <dbReference type="Proteomes" id="UP000250572"/>
    </source>
</evidence>
<dbReference type="GO" id="GO:0006412">
    <property type="term" value="P:translation"/>
    <property type="evidence" value="ECO:0007669"/>
    <property type="project" value="InterPro"/>
</dbReference>
<dbReference type="GO" id="GO:0022627">
    <property type="term" value="C:cytosolic small ribosomal subunit"/>
    <property type="evidence" value="ECO:0007669"/>
    <property type="project" value="TreeGrafter"/>
</dbReference>
<protein>
    <recommendedName>
        <fullName evidence="4">Small ribosomal subunit protein eS19</fullName>
    </recommendedName>
    <alternativeName>
        <fullName evidence="5">40S ribosomal protein S19</fullName>
    </alternativeName>
</protein>
<dbReference type="InterPro" id="IPR036388">
    <property type="entry name" value="WH-like_DNA-bd_sf"/>
</dbReference>
<dbReference type="SUPFAM" id="SSF46785">
    <property type="entry name" value="Winged helix' DNA-binding domain"/>
    <property type="match status" value="1"/>
</dbReference>
<dbReference type="STRING" id="33528.ENSGAFP00000011986"/>